<feature type="coiled-coil region" evidence="1">
    <location>
        <begin position="338"/>
        <end position="365"/>
    </location>
</feature>
<name>A0AAV1YDN0_LUPLU</name>
<organism evidence="3 4">
    <name type="scientific">Lupinus luteus</name>
    <name type="common">European yellow lupine</name>
    <dbReference type="NCBI Taxonomy" id="3873"/>
    <lineage>
        <taxon>Eukaryota</taxon>
        <taxon>Viridiplantae</taxon>
        <taxon>Streptophyta</taxon>
        <taxon>Embryophyta</taxon>
        <taxon>Tracheophyta</taxon>
        <taxon>Spermatophyta</taxon>
        <taxon>Magnoliopsida</taxon>
        <taxon>eudicotyledons</taxon>
        <taxon>Gunneridae</taxon>
        <taxon>Pentapetalae</taxon>
        <taxon>rosids</taxon>
        <taxon>fabids</taxon>
        <taxon>Fabales</taxon>
        <taxon>Fabaceae</taxon>
        <taxon>Papilionoideae</taxon>
        <taxon>50 kb inversion clade</taxon>
        <taxon>genistoids sensu lato</taxon>
        <taxon>core genistoids</taxon>
        <taxon>Genisteae</taxon>
        <taxon>Lupinus</taxon>
    </lineage>
</organism>
<dbReference type="PANTHER" id="PTHR31071:SF16">
    <property type="entry name" value="MYB-LIKE PROTEIN Z ISOFORM X1"/>
    <property type="match status" value="1"/>
</dbReference>
<dbReference type="AlphaFoldDB" id="A0AAV1YDN0"/>
<protein>
    <submittedName>
        <fullName evidence="3">Uncharacterized protein</fullName>
    </submittedName>
</protein>
<dbReference type="PANTHER" id="PTHR31071">
    <property type="entry name" value="GB|AAF24581.1"/>
    <property type="match status" value="1"/>
</dbReference>
<evidence type="ECO:0000256" key="1">
    <source>
        <dbReference type="SAM" id="Coils"/>
    </source>
</evidence>
<feature type="compositionally biased region" description="Basic residues" evidence="2">
    <location>
        <begin position="26"/>
        <end position="38"/>
    </location>
</feature>
<dbReference type="InterPro" id="IPR043424">
    <property type="entry name" value="BLT-like"/>
</dbReference>
<evidence type="ECO:0000313" key="4">
    <source>
        <dbReference type="Proteomes" id="UP001497480"/>
    </source>
</evidence>
<dbReference type="Proteomes" id="UP001497480">
    <property type="component" value="Unassembled WGS sequence"/>
</dbReference>
<feature type="region of interest" description="Disordered" evidence="2">
    <location>
        <begin position="1"/>
        <end position="42"/>
    </location>
</feature>
<keyword evidence="4" id="KW-1185">Reference proteome</keyword>
<feature type="compositionally biased region" description="Polar residues" evidence="2">
    <location>
        <begin position="567"/>
        <end position="577"/>
    </location>
</feature>
<sequence length="595" mass="68789">MHQTHFTMSSCHTTTTSNINNNLKENRKKKHNMIRKRGCCSSSPSSSFDTRYRFKRAIWVGKTRTTPKSPSMAMFQHKNGSLPYHASRIPSKDKELSVSARKLAATLWEINEVEPMKVKKGVRLYRSGLHMLSNPSSQKIKGSEVHSCNRRVPALSFHCSANLMEQVGNQPSNKKNCGKCTVGVNNHLKEAMSGIFTSKKLLKVLNQMCLQEQHSSITPLIFTMSNELDWVRTQIEQLIQDQTSNRNDIESLLKQFAEEKIAWKRREREKIRYAITCIAEELEVEKKLRRQSERLNKSIAKEMENVKASYLKASKELGREKRAKEILQQICDELVKGIGEDSKQVEELKKESAKVREEVEMEREMLQIADVLREERVRMKLSEAKYQFEEKNAVLEKVKSELESFLRTKEEENGGDVDQEFRKLKELESYLNKTCYGFQNLEKENDLELEDDDSGESDIQSIGIELNILDNDNKSYKWSYTCENIAQDEPKRVSIDKDIGRKSFSERIQWGSICFNKKRDFGLNIKENSDQRAIEFHLEAQVQDVKEESENYRPIMSLLDCISCSKPPQRSGQSLSLQYIDGEAEENNPPAQRKS</sequence>
<evidence type="ECO:0000313" key="3">
    <source>
        <dbReference type="EMBL" id="CAL0332149.1"/>
    </source>
</evidence>
<gene>
    <name evidence="3" type="ORF">LLUT_LOCUS33209</name>
</gene>
<keyword evidence="1" id="KW-0175">Coiled coil</keyword>
<evidence type="ECO:0000256" key="2">
    <source>
        <dbReference type="SAM" id="MobiDB-lite"/>
    </source>
</evidence>
<feature type="region of interest" description="Disordered" evidence="2">
    <location>
        <begin position="567"/>
        <end position="595"/>
    </location>
</feature>
<comment type="caution">
    <text evidence="3">The sequence shown here is derived from an EMBL/GenBank/DDBJ whole genome shotgun (WGS) entry which is preliminary data.</text>
</comment>
<feature type="compositionally biased region" description="Polar residues" evidence="2">
    <location>
        <begin position="1"/>
        <end position="23"/>
    </location>
</feature>
<reference evidence="3 4" key="1">
    <citation type="submission" date="2024-03" db="EMBL/GenBank/DDBJ databases">
        <authorList>
            <person name="Martinez-Hernandez J."/>
        </authorList>
    </citation>
    <scope>NUCLEOTIDE SEQUENCE [LARGE SCALE GENOMIC DNA]</scope>
</reference>
<accession>A0AAV1YDN0</accession>
<proteinExistence type="predicted"/>
<dbReference type="EMBL" id="CAXHTB010000024">
    <property type="protein sequence ID" value="CAL0332149.1"/>
    <property type="molecule type" value="Genomic_DNA"/>
</dbReference>